<reference evidence="3 4" key="1">
    <citation type="submission" date="2014-12" db="EMBL/GenBank/DDBJ databases">
        <title>16Stimator: statistical estimation of ribosomal gene copy numbers from draft genome assemblies.</title>
        <authorList>
            <person name="Perisin M.A."/>
            <person name="Vetter M."/>
            <person name="Gilbert J.A."/>
            <person name="Bergelson J."/>
        </authorList>
    </citation>
    <scope>NUCLEOTIDE SEQUENCE [LARGE SCALE GENOMIC DNA]</scope>
    <source>
        <strain evidence="3 4">MEDvA23</strain>
    </source>
</reference>
<dbReference type="Proteomes" id="UP000032067">
    <property type="component" value="Unassembled WGS sequence"/>
</dbReference>
<dbReference type="InterPro" id="IPR017740">
    <property type="entry name" value="TssA-like"/>
</dbReference>
<dbReference type="EMBL" id="JXQQ01000035">
    <property type="protein sequence ID" value="KIQ31223.1"/>
    <property type="molecule type" value="Genomic_DNA"/>
</dbReference>
<gene>
    <name evidence="3" type="ORF">RT97_16490</name>
</gene>
<dbReference type="RefSeq" id="WP_042579875.1">
    <property type="nucleotide sequence ID" value="NZ_JXQQ01000035.1"/>
</dbReference>
<dbReference type="NCBIfam" id="TIGR03363">
    <property type="entry name" value="VI_chp_8"/>
    <property type="match status" value="1"/>
</dbReference>
<sequence>MLTHELVEALLTPIGEASPCGDDLEYDADFTALTTSAQGKPEQQFGDTVIPAVEPEWREVAEQSDALLRRSKDVRPAVLLLRASTRLQGITGFVAGLELLTGLLDRFWEGIHPKLDADDDNDPTMRLNALAPLGDETMVLRDLYDAQVGVAPGVGAIRVRDIAVANNALNAVGGEATYSPAQIQGGLEALHAERPELIQAAIGVLGLVEKLQALLVERTGRSDVIDLAPLRGIGRVLQKACSAAIGAPEEAAEAESAEGNSAQAGGAPRAAAARGEIQSRQDALQMLDRVIRFLEQTEPGNPAPLLIDRAKKLIGVSFLEIMANLAPGALDTIETVTGKRSSE</sequence>
<evidence type="ECO:0000313" key="4">
    <source>
        <dbReference type="Proteomes" id="UP000032067"/>
    </source>
</evidence>
<organism evidence="3 4">
    <name type="scientific">Variovorax paradoxus</name>
    <dbReference type="NCBI Taxonomy" id="34073"/>
    <lineage>
        <taxon>Bacteria</taxon>
        <taxon>Pseudomonadati</taxon>
        <taxon>Pseudomonadota</taxon>
        <taxon>Betaproteobacteria</taxon>
        <taxon>Burkholderiales</taxon>
        <taxon>Comamonadaceae</taxon>
        <taxon>Variovorax</taxon>
    </lineage>
</organism>
<dbReference type="Pfam" id="PF06812">
    <property type="entry name" value="ImpA_N"/>
    <property type="match status" value="1"/>
</dbReference>
<feature type="compositionally biased region" description="Low complexity" evidence="1">
    <location>
        <begin position="257"/>
        <end position="275"/>
    </location>
</feature>
<dbReference type="PANTHER" id="PTHR37951">
    <property type="entry name" value="CYTOPLASMIC PROTEIN-RELATED"/>
    <property type="match status" value="1"/>
</dbReference>
<dbReference type="OrthoDB" id="9771118at2"/>
<feature type="domain" description="ImpA N-terminal" evidence="2">
    <location>
        <begin position="11"/>
        <end position="133"/>
    </location>
</feature>
<dbReference type="PANTHER" id="PTHR37951:SF1">
    <property type="entry name" value="TYPE VI SECRETION SYSTEM COMPONENT TSSA1"/>
    <property type="match status" value="1"/>
</dbReference>
<evidence type="ECO:0000313" key="3">
    <source>
        <dbReference type="EMBL" id="KIQ31223.1"/>
    </source>
</evidence>
<protein>
    <submittedName>
        <fullName evidence="3">Type VI secretion protein ImpA</fullName>
    </submittedName>
</protein>
<evidence type="ECO:0000259" key="2">
    <source>
        <dbReference type="Pfam" id="PF06812"/>
    </source>
</evidence>
<comment type="caution">
    <text evidence="3">The sequence shown here is derived from an EMBL/GenBank/DDBJ whole genome shotgun (WGS) entry which is preliminary data.</text>
</comment>
<evidence type="ECO:0000256" key="1">
    <source>
        <dbReference type="SAM" id="MobiDB-lite"/>
    </source>
</evidence>
<name>A0A0D0LPQ4_VARPD</name>
<dbReference type="AlphaFoldDB" id="A0A0D0LPQ4"/>
<proteinExistence type="predicted"/>
<dbReference type="InterPro" id="IPR010657">
    <property type="entry name" value="ImpA_N"/>
</dbReference>
<feature type="region of interest" description="Disordered" evidence="1">
    <location>
        <begin position="252"/>
        <end position="275"/>
    </location>
</feature>
<accession>A0A0D0LPQ4</accession>